<evidence type="ECO:0000313" key="4">
    <source>
        <dbReference type="Proteomes" id="UP000054845"/>
    </source>
</evidence>
<sequence>MHPSAPLRVSGNRQPSIAESAAGGQPSGAGPPRFRAPRYSLGSSGSLNRTAHRDTNQVSGPSTHARHERGSLASSHRTRLDSPDASRSFGASSGRASLSSTRSTYEDFDAPAFCREYSSYIAAALADRVNHVDESQSGRASSSKRLRTSFRSPRASASIAQPPEEDLPDDLAYILQSGGSMLDKGKARAWNKPHLSEEDEATRKQKNATFLARVNASVEQKLAASQAKMANEERADAQQQAGLQIDNVAAQRADAEQQQQTKAVSEASQALRRDEETQTISAVVDGPAELSAKPAQTPNGRVDLAGRAIEELLSRGGLASPSNEARQPFGGLETISQESASQDGPSSLFQSGLDIEAVLRQRAQMEEAQQSEAEEEGVYRESAESSSEAGPSRRLIQEIEAGQPSVEDVLYGNAGIPEEDHGDAPIEQDSDSDSDSEDEDESEDDIDTDGQDEAISDSGIKVQSTKVQDLTDEAPEYDSDEVVSEDSGQQEDDAEDGEEQDREMEPSEDESEEDDNGFDADPSGRSRLYANPASQKIGQLSTRSPSGQPEVISLLSDSDEDENRAGTSREGAGSSEEDELSEHGAEAEEEFPASHATSATEALQEDISMMEEPRFAPNDQPGFRHDDQGLANDYHASTYLPPNLSAEVPGWQGAAESVDVASAIESVWQPAESHAHAGVDEDGVNRRINGIRFSLAETPGSSYHAHIDPGLFADWMHSSAPDASIALPVTADSFTPHASFPLPEETTLSSSLPIALAETHVANATMPNAATVTLRNAPTSSVASDQRVEEVIAPSFEAEQGGAQSFAEQTILPKSLDEASASRSAPLSAQPSLHQEDNLHPEAADVLQQPGVEEAMEEQTLRRGPSNPPGDPDRLLSSHNTPSEQEDVIASATNAANATEVQSGEELLALKQSIQSTSSANFNPDQQVRPPPSLASTAGSAISEVIGAVAVASSSAASEHLPLPAPGGGGLIEFKKRFGSTLPATSEVASAGGGRSEPPTPGVVAPQSAFPPPDSQLPRPLSPAPPVSTNQVLVADSAELLQVKEKAAEQVAGQIHSAPASTHGGSVAGTRENDPKLDFNYSAEVSQNAAIQHIETAADLVDMKAHVAQTEPPRAPGSLKTNLSDVAASHADHEAAEAELDGLAEEVSESRAADTVTATFHSSDTLTTLASEVPPLTTQNDHVSVAQAVKPPPLVPSSLSDLASEPPLRNSSTSSNANSWLARGQHRHFHPHGQTARRVMHSGSVVTSGAPKQPANDSKTAPEDESNEGDKTQSAANDGENEGFVPQYERPVTRSQCHFSLVSFPSMTSPDGFCTFVAPHCSVRRDRLEQEGAKERGAASEAQNNDKEWFNAVDLPEELYHSLCRVCDPDLLEFTALLPDTRPIELRTFHEKSEASSEPREHNHGRSKAATSPSSAAAKELPEEEYLDGTSESDAAALLKQRDAAIHESQPQIPSTPVLDQPPAVEEIRGVSTSPRRARISPEVRSPLRRSERAPKARKQFDDDASPPSASLTTRFNERIIQTRRPFRATSFSMVDLDSDSDDAASASAVASRDSESGVTTSPSATRSAPRSHAKRSARRSDKGGPLADFVPTSNASSDSEEQVNLAGPPSSEEEDVRERTEAENKKRARAQGRRSAKKAEAAQEREEAREAVKELNTLDPASPNESRKRRRASKDPSWNPRKADDAESEEAAEEGGDADNVVSGPTTPAPRRGSKRAKSDSVGAEESLQTSSKARIERKQSPATARRKSSRLSSANPTPSK</sequence>
<feature type="compositionally biased region" description="Pro residues" evidence="2">
    <location>
        <begin position="1009"/>
        <end position="1026"/>
    </location>
</feature>
<evidence type="ECO:0000256" key="2">
    <source>
        <dbReference type="SAM" id="MobiDB-lite"/>
    </source>
</evidence>
<feature type="region of interest" description="Disordered" evidence="2">
    <location>
        <begin position="1190"/>
        <end position="1285"/>
    </location>
</feature>
<feature type="coiled-coil region" evidence="1">
    <location>
        <begin position="1126"/>
        <end position="1153"/>
    </location>
</feature>
<feature type="region of interest" description="Disordered" evidence="2">
    <location>
        <begin position="254"/>
        <end position="301"/>
    </location>
</feature>
<protein>
    <submittedName>
        <fullName evidence="3">Uncharacterized protein</fullName>
    </submittedName>
</protein>
<dbReference type="OrthoDB" id="3363466at2759"/>
<feature type="region of interest" description="Disordered" evidence="2">
    <location>
        <begin position="985"/>
        <end position="1030"/>
    </location>
</feature>
<feature type="compositionally biased region" description="Polar residues" evidence="2">
    <location>
        <begin position="532"/>
        <end position="547"/>
    </location>
</feature>
<name>A0A0P1BJ87_9BASI</name>
<feature type="compositionally biased region" description="Polar residues" evidence="2">
    <location>
        <begin position="1752"/>
        <end position="1762"/>
    </location>
</feature>
<dbReference type="EMBL" id="CCYA01000272">
    <property type="protein sequence ID" value="CEH15838.1"/>
    <property type="molecule type" value="Genomic_DNA"/>
</dbReference>
<feature type="region of interest" description="Disordered" evidence="2">
    <location>
        <begin position="1391"/>
        <end position="1430"/>
    </location>
</feature>
<accession>A0A0P1BJ87</accession>
<feature type="compositionally biased region" description="Acidic residues" evidence="2">
    <location>
        <begin position="426"/>
        <end position="455"/>
    </location>
</feature>
<feature type="compositionally biased region" description="Polar residues" evidence="2">
    <location>
        <begin position="334"/>
        <end position="350"/>
    </location>
</feature>
<feature type="compositionally biased region" description="Basic and acidic residues" evidence="2">
    <location>
        <begin position="1617"/>
        <end position="1626"/>
    </location>
</feature>
<feature type="region of interest" description="Disordered" evidence="2">
    <location>
        <begin position="130"/>
        <end position="165"/>
    </location>
</feature>
<feature type="compositionally biased region" description="Polar residues" evidence="2">
    <location>
        <begin position="1209"/>
        <end position="1219"/>
    </location>
</feature>
<reference evidence="3 4" key="1">
    <citation type="submission" date="2014-09" db="EMBL/GenBank/DDBJ databases">
        <authorList>
            <person name="Magalhaes I.L.F."/>
            <person name="Oliveira U."/>
            <person name="Santos F.R."/>
            <person name="Vidigal T.H.D.A."/>
            <person name="Brescovit A.D."/>
            <person name="Santos A.J."/>
        </authorList>
    </citation>
    <scope>NUCLEOTIDE SEQUENCE [LARGE SCALE GENOMIC DNA]</scope>
</reference>
<feature type="compositionally biased region" description="Acidic residues" evidence="2">
    <location>
        <begin position="470"/>
        <end position="518"/>
    </location>
</feature>
<feature type="compositionally biased region" description="Basic and acidic residues" evidence="2">
    <location>
        <begin position="1638"/>
        <end position="1654"/>
    </location>
</feature>
<feature type="compositionally biased region" description="Basic and acidic residues" evidence="2">
    <location>
        <begin position="1391"/>
        <end position="1404"/>
    </location>
</feature>
<feature type="compositionally biased region" description="Basic residues" evidence="2">
    <location>
        <begin position="1627"/>
        <end position="1637"/>
    </location>
</feature>
<feature type="region of interest" description="Disordered" evidence="2">
    <location>
        <begin position="1445"/>
        <end position="1762"/>
    </location>
</feature>
<keyword evidence="1" id="KW-0175">Coiled coil</keyword>
<organism evidence="3 4">
    <name type="scientific">Ceraceosorus bombacis</name>
    <dbReference type="NCBI Taxonomy" id="401625"/>
    <lineage>
        <taxon>Eukaryota</taxon>
        <taxon>Fungi</taxon>
        <taxon>Dikarya</taxon>
        <taxon>Basidiomycota</taxon>
        <taxon>Ustilaginomycotina</taxon>
        <taxon>Exobasidiomycetes</taxon>
        <taxon>Ceraceosorales</taxon>
        <taxon>Ceraceosoraceae</taxon>
        <taxon>Ceraceosorus</taxon>
    </lineage>
</organism>
<dbReference type="Proteomes" id="UP000054845">
    <property type="component" value="Unassembled WGS sequence"/>
</dbReference>
<feature type="region of interest" description="Disordered" evidence="2">
    <location>
        <begin position="184"/>
        <end position="204"/>
    </location>
</feature>
<dbReference type="STRING" id="401625.A0A0P1BJ87"/>
<feature type="compositionally biased region" description="Basic and acidic residues" evidence="2">
    <location>
        <begin position="1489"/>
        <end position="1502"/>
    </location>
</feature>
<feature type="compositionally biased region" description="Polar residues" evidence="2">
    <location>
        <begin position="1558"/>
        <end position="1569"/>
    </location>
</feature>
<feature type="compositionally biased region" description="Low complexity" evidence="2">
    <location>
        <begin position="85"/>
        <end position="103"/>
    </location>
</feature>
<evidence type="ECO:0000313" key="3">
    <source>
        <dbReference type="EMBL" id="CEH15838.1"/>
    </source>
</evidence>
<keyword evidence="4" id="KW-1185">Reference proteome</keyword>
<feature type="compositionally biased region" description="Acidic residues" evidence="2">
    <location>
        <begin position="1687"/>
        <end position="1698"/>
    </location>
</feature>
<evidence type="ECO:0000256" key="1">
    <source>
        <dbReference type="SAM" id="Coils"/>
    </source>
</evidence>
<feature type="region of interest" description="Disordered" evidence="2">
    <location>
        <begin position="854"/>
        <end position="886"/>
    </location>
</feature>
<feature type="compositionally biased region" description="Low complexity" evidence="2">
    <location>
        <begin position="1408"/>
        <end position="1419"/>
    </location>
</feature>
<feature type="region of interest" description="Disordered" evidence="2">
    <location>
        <begin position="816"/>
        <end position="837"/>
    </location>
</feature>
<feature type="region of interest" description="Disordered" evidence="2">
    <location>
        <begin position="1"/>
        <end position="103"/>
    </location>
</feature>
<feature type="region of interest" description="Disordered" evidence="2">
    <location>
        <begin position="314"/>
        <end position="600"/>
    </location>
</feature>
<feature type="region of interest" description="Disordered" evidence="2">
    <location>
        <begin position="918"/>
        <end position="937"/>
    </location>
</feature>
<feature type="compositionally biased region" description="Polar residues" evidence="2">
    <location>
        <begin position="821"/>
        <end position="833"/>
    </location>
</feature>
<proteinExistence type="predicted"/>
<feature type="compositionally biased region" description="Low complexity" evidence="2">
    <location>
        <begin position="18"/>
        <end position="32"/>
    </location>
</feature>